<sequence length="134" mass="15204">MQNSPMKDSEIITPLPSLIRRIGGDNAKQAKQLALESGCQLKRIRRSRNWQLVGELADLNGLLQDLKNLESEDFRYLTTKLEQGLSHYQDLLEPKAQRLSRILKDKPNATLAELIALTDCTMAEARQARFDAEI</sequence>
<keyword evidence="2" id="KW-1185">Reference proteome</keyword>
<evidence type="ECO:0000313" key="1">
    <source>
        <dbReference type="EMBL" id="MEE1674816.1"/>
    </source>
</evidence>
<protein>
    <submittedName>
        <fullName evidence="1">Ribosome recycling factor family protein</fullName>
    </submittedName>
</protein>
<dbReference type="Proteomes" id="UP001310248">
    <property type="component" value="Unassembled WGS sequence"/>
</dbReference>
<name>A0ABU7G6D9_9ALTE</name>
<dbReference type="RefSeq" id="WP_205472708.1">
    <property type="nucleotide sequence ID" value="NZ_JAYDYW010000010.1"/>
</dbReference>
<comment type="caution">
    <text evidence="1">The sequence shown here is derived from an EMBL/GenBank/DDBJ whole genome shotgun (WGS) entry which is preliminary data.</text>
</comment>
<accession>A0ABU7G6D9</accession>
<evidence type="ECO:0000313" key="2">
    <source>
        <dbReference type="Proteomes" id="UP001310248"/>
    </source>
</evidence>
<organism evidence="1 2">
    <name type="scientific">Agarivorans aestuarii</name>
    <dbReference type="NCBI Taxonomy" id="1563703"/>
    <lineage>
        <taxon>Bacteria</taxon>
        <taxon>Pseudomonadati</taxon>
        <taxon>Pseudomonadota</taxon>
        <taxon>Gammaproteobacteria</taxon>
        <taxon>Alteromonadales</taxon>
        <taxon>Alteromonadaceae</taxon>
        <taxon>Agarivorans</taxon>
    </lineage>
</organism>
<proteinExistence type="predicted"/>
<reference evidence="2" key="1">
    <citation type="submission" date="2023-07" db="EMBL/GenBank/DDBJ databases">
        <title>Draft genome sequence of Agarivorans aestuarii strain ZMCS4, a CAZymes producing bacteria isolated from the marine brown algae Clodostephus spongiosus.</title>
        <authorList>
            <person name="Lorente B."/>
            <person name="Cabral C."/>
            <person name="Frias J."/>
            <person name="Faria J."/>
            <person name="Toubarro D."/>
        </authorList>
    </citation>
    <scope>NUCLEOTIDE SEQUENCE [LARGE SCALE GENOMIC DNA]</scope>
    <source>
        <strain evidence="2">ZMCS4</strain>
    </source>
</reference>
<gene>
    <name evidence="1" type="ORF">SNR37_000135</name>
</gene>
<dbReference type="Pfam" id="PF12614">
    <property type="entry name" value="RRF_GI"/>
    <property type="match status" value="1"/>
</dbReference>
<dbReference type="InterPro" id="IPR022253">
    <property type="entry name" value="Ribosome_recyc_fac_bac"/>
</dbReference>
<dbReference type="EMBL" id="JAYDYW010000010">
    <property type="protein sequence ID" value="MEE1674816.1"/>
    <property type="molecule type" value="Genomic_DNA"/>
</dbReference>